<dbReference type="ExpressionAtlas" id="M1BPQ2">
    <property type="expression patterns" value="baseline"/>
</dbReference>
<evidence type="ECO:0000313" key="2">
    <source>
        <dbReference type="Proteomes" id="UP000011115"/>
    </source>
</evidence>
<keyword evidence="2" id="KW-1185">Reference proteome</keyword>
<dbReference type="Proteomes" id="UP000011115">
    <property type="component" value="Unassembled WGS sequence"/>
</dbReference>
<reference evidence="1" key="2">
    <citation type="submission" date="2015-06" db="UniProtKB">
        <authorList>
            <consortium name="EnsemblPlants"/>
        </authorList>
    </citation>
    <scope>IDENTIFICATION</scope>
    <source>
        <strain evidence="1">DM1-3 516 R44</strain>
    </source>
</reference>
<dbReference type="AlphaFoldDB" id="M1BPQ2"/>
<organism evidence="1 2">
    <name type="scientific">Solanum tuberosum</name>
    <name type="common">Potato</name>
    <dbReference type="NCBI Taxonomy" id="4113"/>
    <lineage>
        <taxon>Eukaryota</taxon>
        <taxon>Viridiplantae</taxon>
        <taxon>Streptophyta</taxon>
        <taxon>Embryophyta</taxon>
        <taxon>Tracheophyta</taxon>
        <taxon>Spermatophyta</taxon>
        <taxon>Magnoliopsida</taxon>
        <taxon>eudicotyledons</taxon>
        <taxon>Gunneridae</taxon>
        <taxon>Pentapetalae</taxon>
        <taxon>asterids</taxon>
        <taxon>lamiids</taxon>
        <taxon>Solanales</taxon>
        <taxon>Solanaceae</taxon>
        <taxon>Solanoideae</taxon>
        <taxon>Solaneae</taxon>
        <taxon>Solanum</taxon>
    </lineage>
</organism>
<sequence length="59" mass="6715">MDARGSDHMEKQASSNIKCVTDKLHIAKISPNSYGWPLWFSCLSPKKEEKEASLHIRTI</sequence>
<accession>M1BPQ2</accession>
<dbReference type="EnsemblPlants" id="PGSC0003DMT400050033">
    <property type="protein sequence ID" value="PGSC0003DMT400050033"/>
    <property type="gene ID" value="PGSC0003DMG400019441"/>
</dbReference>
<protein>
    <submittedName>
        <fullName evidence="1">TMS membrane family protein</fullName>
    </submittedName>
</protein>
<dbReference type="HOGENOM" id="CLU_2965465_0_0_1"/>
<proteinExistence type="predicted"/>
<reference evidence="2" key="1">
    <citation type="journal article" date="2011" name="Nature">
        <title>Genome sequence and analysis of the tuber crop potato.</title>
        <authorList>
            <consortium name="The Potato Genome Sequencing Consortium"/>
        </authorList>
    </citation>
    <scope>NUCLEOTIDE SEQUENCE [LARGE SCALE GENOMIC DNA]</scope>
    <source>
        <strain evidence="2">cv. DM1-3 516 R44</strain>
    </source>
</reference>
<evidence type="ECO:0000313" key="1">
    <source>
        <dbReference type="EnsemblPlants" id="PGSC0003DMT400050033"/>
    </source>
</evidence>
<name>M1BPQ2_SOLTU</name>
<dbReference type="Gramene" id="PGSC0003DMT400050033">
    <property type="protein sequence ID" value="PGSC0003DMT400050033"/>
    <property type="gene ID" value="PGSC0003DMG400019441"/>
</dbReference>